<proteinExistence type="predicted"/>
<dbReference type="EMBL" id="PRLP01000035">
    <property type="protein sequence ID" value="PPC77114.1"/>
    <property type="molecule type" value="Genomic_DNA"/>
</dbReference>
<dbReference type="OrthoDB" id="8563970at2"/>
<gene>
    <name evidence="1" type="ORF">C4K68_11900</name>
</gene>
<accession>A0A2S5KQI8</accession>
<protein>
    <submittedName>
        <fullName evidence="1">Uncharacterized protein</fullName>
    </submittedName>
</protein>
<name>A0A2S5KQI8_9PROT</name>
<evidence type="ECO:0000313" key="2">
    <source>
        <dbReference type="Proteomes" id="UP000238196"/>
    </source>
</evidence>
<sequence>MSEADKARQALYATVTRQIESNTPPAAGKAMKRLREKGYSDEQAMGLIAAALSHEMTTVMKSGTTYNAARYAKSLDRLPKLPWSKA</sequence>
<comment type="caution">
    <text evidence="1">The sequence shown here is derived from an EMBL/GenBank/DDBJ whole genome shotgun (WGS) entry which is preliminary data.</text>
</comment>
<reference evidence="1 2" key="1">
    <citation type="submission" date="2018-02" db="EMBL/GenBank/DDBJ databases">
        <title>novel marine gammaproteobacteria from coastal saline agro ecosystem.</title>
        <authorList>
            <person name="Krishnan R."/>
            <person name="Ramesh Kumar N."/>
        </authorList>
    </citation>
    <scope>NUCLEOTIDE SEQUENCE [LARGE SCALE GENOMIC DNA]</scope>
    <source>
        <strain evidence="1 2">228</strain>
    </source>
</reference>
<evidence type="ECO:0000313" key="1">
    <source>
        <dbReference type="EMBL" id="PPC77114.1"/>
    </source>
</evidence>
<dbReference type="Proteomes" id="UP000238196">
    <property type="component" value="Unassembled WGS sequence"/>
</dbReference>
<dbReference type="AlphaFoldDB" id="A0A2S5KQI8"/>
<organism evidence="1 2">
    <name type="scientific">Proteobacteria bacterium 228</name>
    <dbReference type="NCBI Taxonomy" id="2083153"/>
    <lineage>
        <taxon>Bacteria</taxon>
        <taxon>Pseudomonadati</taxon>
        <taxon>Pseudomonadota</taxon>
    </lineage>
</organism>